<evidence type="ECO:0000256" key="2">
    <source>
        <dbReference type="ARBA" id="ARBA00022670"/>
    </source>
</evidence>
<evidence type="ECO:0000313" key="5">
    <source>
        <dbReference type="EMBL" id="GLK50887.1"/>
    </source>
</evidence>
<protein>
    <recommendedName>
        <fullName evidence="7">DUF1704 domain-containing protein</fullName>
    </recommendedName>
</protein>
<name>A0A9W6IJS2_9PROT</name>
<dbReference type="GO" id="GO:0006508">
    <property type="term" value="P:proteolysis"/>
    <property type="evidence" value="ECO:0007669"/>
    <property type="project" value="UniProtKB-KW"/>
</dbReference>
<reference evidence="5" key="1">
    <citation type="journal article" date="2014" name="Int. J. Syst. Evol. Microbiol.">
        <title>Complete genome sequence of Corynebacterium casei LMG S-19264T (=DSM 44701T), isolated from a smear-ripened cheese.</title>
        <authorList>
            <consortium name="US DOE Joint Genome Institute (JGI-PGF)"/>
            <person name="Walter F."/>
            <person name="Albersmeier A."/>
            <person name="Kalinowski J."/>
            <person name="Ruckert C."/>
        </authorList>
    </citation>
    <scope>NUCLEOTIDE SEQUENCE</scope>
    <source>
        <strain evidence="5">VKM B-1513</strain>
    </source>
</reference>
<reference evidence="5" key="2">
    <citation type="submission" date="2023-01" db="EMBL/GenBank/DDBJ databases">
        <authorList>
            <person name="Sun Q."/>
            <person name="Evtushenko L."/>
        </authorList>
    </citation>
    <scope>NUCLEOTIDE SEQUENCE</scope>
    <source>
        <strain evidence="5">VKM B-1513</strain>
    </source>
</reference>
<evidence type="ECO:0000256" key="1">
    <source>
        <dbReference type="ARBA" id="ARBA00001947"/>
    </source>
</evidence>
<dbReference type="InterPro" id="IPR012548">
    <property type="entry name" value="MATCAP"/>
</dbReference>
<accession>A0A9W6IJS2</accession>
<evidence type="ECO:0008006" key="7">
    <source>
        <dbReference type="Google" id="ProtNLM"/>
    </source>
</evidence>
<sequence length="423" mass="46652">MGQPDISAAELDCLERAAALLLEAEDRLPVLKTIAWDRSLADAFFESGERELPRPVYPHIDPEPSLERVAEARRLIDGSSPVHDWLLRLSETVADTAHMLEAVGTADFHRYSSRLYGGPASPIADGKRTALDLARRLDDVLADFDGAAVRLEPPEVLTAGDLKARLDAELPAAFGAVAPRVEVTLDVSAKAAAGRDYIKLRADAAFSDLDVVQLLQHEAFIHIATSQNGLRQTHFPVLAESHPGNARTQEGLAVFAEFISGALDPRRFRRLADRVIAIDMAARGADFIELYRFFRERNDRDAPIEAFESARRVVRGGVAGGGAPFTKDSIYLGGLLEVHNYLRTAVRAGDIALIRLLFVGKIDLMDLEAMKQLREGGLIVEPAFMPPWATDLRYLLSYLAYSTFLNEIDLRHVAARYEPLFTS</sequence>
<gene>
    <name evidence="5" type="ORF">GCM10017621_03950</name>
</gene>
<keyword evidence="6" id="KW-1185">Reference proteome</keyword>
<dbReference type="SMART" id="SM01154">
    <property type="entry name" value="DUF1704"/>
    <property type="match status" value="1"/>
</dbReference>
<evidence type="ECO:0000256" key="3">
    <source>
        <dbReference type="ARBA" id="ARBA00022801"/>
    </source>
</evidence>
<dbReference type="GO" id="GO:0080164">
    <property type="term" value="P:regulation of nitric oxide metabolic process"/>
    <property type="evidence" value="ECO:0007669"/>
    <property type="project" value="TreeGrafter"/>
</dbReference>
<dbReference type="GO" id="GO:0008237">
    <property type="term" value="F:metallopeptidase activity"/>
    <property type="evidence" value="ECO:0007669"/>
    <property type="project" value="UniProtKB-KW"/>
</dbReference>
<dbReference type="AlphaFoldDB" id="A0A9W6IJS2"/>
<organism evidence="5 6">
    <name type="scientific">Maricaulis virginensis</name>
    <dbReference type="NCBI Taxonomy" id="144022"/>
    <lineage>
        <taxon>Bacteria</taxon>
        <taxon>Pseudomonadati</taxon>
        <taxon>Pseudomonadota</taxon>
        <taxon>Alphaproteobacteria</taxon>
        <taxon>Maricaulales</taxon>
        <taxon>Maricaulaceae</taxon>
        <taxon>Maricaulis</taxon>
    </lineage>
</organism>
<keyword evidence="3" id="KW-0378">Hydrolase</keyword>
<dbReference type="PANTHER" id="PTHR31817:SF0">
    <property type="entry name" value="CHROMOSOME UNDETERMINED SCAFFOLD_67, WHOLE GENOME SHOTGUN SEQUENCE"/>
    <property type="match status" value="1"/>
</dbReference>
<comment type="cofactor">
    <cofactor evidence="1">
        <name>Zn(2+)</name>
        <dbReference type="ChEBI" id="CHEBI:29105"/>
    </cofactor>
</comment>
<dbReference type="RefSeq" id="WP_271185284.1">
    <property type="nucleotide sequence ID" value="NZ_BSFE01000001.1"/>
</dbReference>
<dbReference type="PANTHER" id="PTHR31817">
    <property type="match status" value="1"/>
</dbReference>
<dbReference type="Proteomes" id="UP001143486">
    <property type="component" value="Unassembled WGS sequence"/>
</dbReference>
<proteinExistence type="predicted"/>
<dbReference type="Pfam" id="PF08014">
    <property type="entry name" value="MATCAP"/>
    <property type="match status" value="1"/>
</dbReference>
<comment type="caution">
    <text evidence="5">The sequence shown here is derived from an EMBL/GenBank/DDBJ whole genome shotgun (WGS) entry which is preliminary data.</text>
</comment>
<evidence type="ECO:0000256" key="4">
    <source>
        <dbReference type="ARBA" id="ARBA00023049"/>
    </source>
</evidence>
<keyword evidence="4" id="KW-0482">Metalloprotease</keyword>
<evidence type="ECO:0000313" key="6">
    <source>
        <dbReference type="Proteomes" id="UP001143486"/>
    </source>
</evidence>
<keyword evidence="2" id="KW-0645">Protease</keyword>
<dbReference type="EMBL" id="BSFE01000001">
    <property type="protein sequence ID" value="GLK50887.1"/>
    <property type="molecule type" value="Genomic_DNA"/>
</dbReference>